<keyword evidence="5 12" id="KW-0808">Transferase</keyword>
<dbReference type="InterPro" id="IPR001503">
    <property type="entry name" value="Glyco_trans_10"/>
</dbReference>
<evidence type="ECO:0000256" key="8">
    <source>
        <dbReference type="ARBA" id="ARBA00022989"/>
    </source>
</evidence>
<comment type="similarity">
    <text evidence="3 12">Belongs to the glycosyltransferase 10 family.</text>
</comment>
<dbReference type="EC" id="2.4.1.-" evidence="12"/>
<evidence type="ECO:0000256" key="10">
    <source>
        <dbReference type="ARBA" id="ARBA00023136"/>
    </source>
</evidence>
<feature type="domain" description="Fucosyltransferase C-terminal" evidence="13">
    <location>
        <begin position="171"/>
        <end position="340"/>
    </location>
</feature>
<dbReference type="SUPFAM" id="SSF53756">
    <property type="entry name" value="UDP-Glycosyltransferase/glycogen phosphorylase"/>
    <property type="match status" value="1"/>
</dbReference>
<dbReference type="InterPro" id="IPR031481">
    <property type="entry name" value="Glyco_tran_10_N"/>
</dbReference>
<organism evidence="15 16">
    <name type="scientific">Limulus polyphemus</name>
    <name type="common">Atlantic horseshoe crab</name>
    <dbReference type="NCBI Taxonomy" id="6850"/>
    <lineage>
        <taxon>Eukaryota</taxon>
        <taxon>Metazoa</taxon>
        <taxon>Ecdysozoa</taxon>
        <taxon>Arthropoda</taxon>
        <taxon>Chelicerata</taxon>
        <taxon>Merostomata</taxon>
        <taxon>Xiphosura</taxon>
        <taxon>Limulidae</taxon>
        <taxon>Limulus</taxon>
    </lineage>
</organism>
<comment type="subcellular location">
    <subcellularLocation>
        <location evidence="1 12">Golgi apparatus</location>
        <location evidence="1 12">Golgi stack membrane</location>
        <topology evidence="1 12">Single-pass type II membrane protein</topology>
    </subcellularLocation>
</comment>
<keyword evidence="9 12" id="KW-0333">Golgi apparatus</keyword>
<dbReference type="GeneID" id="106471331"/>
<dbReference type="InterPro" id="IPR038577">
    <property type="entry name" value="GT10-like_C_sf"/>
</dbReference>
<evidence type="ECO:0000256" key="7">
    <source>
        <dbReference type="ARBA" id="ARBA00022968"/>
    </source>
</evidence>
<evidence type="ECO:0000256" key="4">
    <source>
        <dbReference type="ARBA" id="ARBA00022676"/>
    </source>
</evidence>
<dbReference type="Pfam" id="PF17039">
    <property type="entry name" value="Glyco_tran_10_N"/>
    <property type="match status" value="1"/>
</dbReference>
<keyword evidence="10 12" id="KW-0472">Membrane</keyword>
<dbReference type="PANTHER" id="PTHR48438">
    <property type="entry name" value="ALPHA-(1,3)-FUCOSYLTRANSFERASE C-RELATED"/>
    <property type="match status" value="1"/>
</dbReference>
<evidence type="ECO:0000259" key="13">
    <source>
        <dbReference type="Pfam" id="PF00852"/>
    </source>
</evidence>
<evidence type="ECO:0000313" key="15">
    <source>
        <dbReference type="Proteomes" id="UP000694941"/>
    </source>
</evidence>
<feature type="domain" description="Fucosyltransferase N-terminal" evidence="14">
    <location>
        <begin position="45"/>
        <end position="151"/>
    </location>
</feature>
<sequence>MGKLKYIHLIFMTGTVGLIVFSLSRWRPSTNGIKPVWSQVPQSGRKTVLLWTRYFHNIHWPLPNRNDEKCKFSCRVTSNRKYLAHSDVVAFHWRDIDLNDVPKSRKPGQIWAIFSLEPPPQTPREILVSLKDHLNWTISYRRDSDVFVPYGRVIKRKQKKYVKLANFFENTTSVSWVVSNCKTTGGREDYVKELKKHISVDIFGECGDELCVGKSNAMFRNLCYNHLATKYRFYLSFENSICKDYATEKLYLAMDSGMIPVVFGGADYKNILPSDSYIDALKYSPASLAKHLVDISQDKLVYQKYLKWKENYEVQNRTVKSWICSLCEKLQAVKLTQTYKPNDFLKWWFDDAKCQTWKNGDVIAYHKTTKAKSDASLE</sequence>
<dbReference type="PANTHER" id="PTHR48438:SF1">
    <property type="entry name" value="ALPHA-(1,3)-FUCOSYLTRANSFERASE C-RELATED"/>
    <property type="match status" value="1"/>
</dbReference>
<gene>
    <name evidence="16" type="primary">LOC106471331</name>
</gene>
<evidence type="ECO:0000256" key="3">
    <source>
        <dbReference type="ARBA" id="ARBA00008919"/>
    </source>
</evidence>
<evidence type="ECO:0000256" key="2">
    <source>
        <dbReference type="ARBA" id="ARBA00004922"/>
    </source>
</evidence>
<evidence type="ECO:0000256" key="11">
    <source>
        <dbReference type="ARBA" id="ARBA00023180"/>
    </source>
</evidence>
<keyword evidence="11" id="KW-0325">Glycoprotein</keyword>
<reference evidence="16" key="1">
    <citation type="submission" date="2025-08" db="UniProtKB">
        <authorList>
            <consortium name="RefSeq"/>
        </authorList>
    </citation>
    <scope>IDENTIFICATION</scope>
    <source>
        <tissue evidence="16">Muscle</tissue>
    </source>
</reference>
<keyword evidence="6 12" id="KW-0812">Transmembrane</keyword>
<keyword evidence="4 12" id="KW-0328">Glycosyltransferase</keyword>
<evidence type="ECO:0000256" key="12">
    <source>
        <dbReference type="RuleBase" id="RU003832"/>
    </source>
</evidence>
<dbReference type="Proteomes" id="UP000694941">
    <property type="component" value="Unplaced"/>
</dbReference>
<evidence type="ECO:0000256" key="1">
    <source>
        <dbReference type="ARBA" id="ARBA00004447"/>
    </source>
</evidence>
<dbReference type="Pfam" id="PF00852">
    <property type="entry name" value="Glyco_transf_10"/>
    <property type="match status" value="1"/>
</dbReference>
<evidence type="ECO:0000256" key="6">
    <source>
        <dbReference type="ARBA" id="ARBA00022692"/>
    </source>
</evidence>
<keyword evidence="15" id="KW-1185">Reference proteome</keyword>
<protein>
    <recommendedName>
        <fullName evidence="12">Fucosyltransferase</fullName>
        <ecNumber evidence="12">2.4.1.-</ecNumber>
    </recommendedName>
</protein>
<dbReference type="Gene3D" id="3.40.50.11660">
    <property type="entry name" value="Glycosyl transferase family 10, C-terminal domain"/>
    <property type="match status" value="1"/>
</dbReference>
<dbReference type="RefSeq" id="XP_013787383.1">
    <property type="nucleotide sequence ID" value="XM_013931929.2"/>
</dbReference>
<dbReference type="InterPro" id="IPR055270">
    <property type="entry name" value="Glyco_tran_10_C"/>
</dbReference>
<evidence type="ECO:0000313" key="16">
    <source>
        <dbReference type="RefSeq" id="XP_013787383.1"/>
    </source>
</evidence>
<keyword evidence="8 12" id="KW-1133">Transmembrane helix</keyword>
<evidence type="ECO:0000256" key="9">
    <source>
        <dbReference type="ARBA" id="ARBA00023034"/>
    </source>
</evidence>
<evidence type="ECO:0000259" key="14">
    <source>
        <dbReference type="Pfam" id="PF17039"/>
    </source>
</evidence>
<comment type="pathway">
    <text evidence="2">Protein modification; protein glycosylation.</text>
</comment>
<accession>A0ABM1BRQ9</accession>
<feature type="transmembrane region" description="Helical" evidence="12">
    <location>
        <begin position="6"/>
        <end position="24"/>
    </location>
</feature>
<proteinExistence type="inferred from homology"/>
<name>A0ABM1BRQ9_LIMPO</name>
<evidence type="ECO:0000256" key="5">
    <source>
        <dbReference type="ARBA" id="ARBA00022679"/>
    </source>
</evidence>
<keyword evidence="7" id="KW-0735">Signal-anchor</keyword>